<dbReference type="Gene3D" id="3.90.226.10">
    <property type="entry name" value="2-enoyl-CoA Hydratase, Chain A, domain 1"/>
    <property type="match status" value="1"/>
</dbReference>
<name>A0A1C3EBF1_9GAMM</name>
<dbReference type="InterPro" id="IPR029045">
    <property type="entry name" value="ClpP/crotonase-like_dom_sf"/>
</dbReference>
<gene>
    <name evidence="2" type="ORF">A8L45_19840</name>
</gene>
<dbReference type="Gene3D" id="3.30.750.44">
    <property type="match status" value="1"/>
</dbReference>
<feature type="domain" description="Tail specific protease" evidence="1">
    <location>
        <begin position="79"/>
        <end position="281"/>
    </location>
</feature>
<dbReference type="Proteomes" id="UP000094936">
    <property type="component" value="Unassembled WGS sequence"/>
</dbReference>
<dbReference type="OrthoDB" id="9758793at2"/>
<accession>A0A1C3EBF1</accession>
<organism evidence="2 3">
    <name type="scientific">Veronia pacifica</name>
    <dbReference type="NCBI Taxonomy" id="1080227"/>
    <lineage>
        <taxon>Bacteria</taxon>
        <taxon>Pseudomonadati</taxon>
        <taxon>Pseudomonadota</taxon>
        <taxon>Gammaproteobacteria</taxon>
        <taxon>Vibrionales</taxon>
        <taxon>Vibrionaceae</taxon>
        <taxon>Veronia</taxon>
    </lineage>
</organism>
<evidence type="ECO:0000313" key="3">
    <source>
        <dbReference type="Proteomes" id="UP000094936"/>
    </source>
</evidence>
<comment type="caution">
    <text evidence="2">The sequence shown here is derived from an EMBL/GenBank/DDBJ whole genome shotgun (WGS) entry which is preliminary data.</text>
</comment>
<dbReference type="SUPFAM" id="SSF52096">
    <property type="entry name" value="ClpP/crotonase"/>
    <property type="match status" value="1"/>
</dbReference>
<sequence length="295" mass="33304">MDKDNNEKMIREFSHLIKQHYFCPEIGHTTQRLLLKNIERNVYSSIPYNQELASKVSDDIFSVTRDKHFTLSYDPDFIAQKNQAELNKSTAKHWGDDVNYGFKEIKILKGNIGFIKLTGFYDTEFASTLAASAMHLVERTNALIFDIRENGGGYLNMVQLICSYLFGTEPVLLDEFHSNKKTVKNQCWTLPHVQGKKRSGIPVFILTSHHTFSAAENFAYNLQSLNRATVIGEPTKGAATGVKTTVINELFWSNIPDSISVNPTTGQNWHCVGVRPNIRSSAEAAFDIAYDMAIK</sequence>
<dbReference type="Pfam" id="PF11918">
    <property type="entry name" value="Peptidase_S41_N"/>
    <property type="match status" value="1"/>
</dbReference>
<dbReference type="RefSeq" id="WP_068905098.1">
    <property type="nucleotide sequence ID" value="NZ_JBHUIF010000029.1"/>
</dbReference>
<dbReference type="InterPro" id="IPR005151">
    <property type="entry name" value="Tail-specific_protease"/>
</dbReference>
<dbReference type="SMART" id="SM00245">
    <property type="entry name" value="TSPc"/>
    <property type="match status" value="1"/>
</dbReference>
<dbReference type="PANTHER" id="PTHR11261:SF3">
    <property type="entry name" value="RETINOL-BINDING PROTEIN 3"/>
    <property type="match status" value="1"/>
</dbReference>
<dbReference type="EMBL" id="LYBM01000051">
    <property type="protein sequence ID" value="ODA30587.1"/>
    <property type="molecule type" value="Genomic_DNA"/>
</dbReference>
<protein>
    <recommendedName>
        <fullName evidence="1">Tail specific protease domain-containing protein</fullName>
    </recommendedName>
</protein>
<dbReference type="Pfam" id="PF03572">
    <property type="entry name" value="Peptidase_S41"/>
    <property type="match status" value="1"/>
</dbReference>
<dbReference type="GO" id="GO:0008236">
    <property type="term" value="F:serine-type peptidase activity"/>
    <property type="evidence" value="ECO:0007669"/>
    <property type="project" value="InterPro"/>
</dbReference>
<proteinExistence type="predicted"/>
<evidence type="ECO:0000259" key="1">
    <source>
        <dbReference type="SMART" id="SM00245"/>
    </source>
</evidence>
<dbReference type="GO" id="GO:0006508">
    <property type="term" value="P:proteolysis"/>
    <property type="evidence" value="ECO:0007669"/>
    <property type="project" value="InterPro"/>
</dbReference>
<keyword evidence="3" id="KW-1185">Reference proteome</keyword>
<reference evidence="2 3" key="1">
    <citation type="submission" date="2016-05" db="EMBL/GenBank/DDBJ databases">
        <title>Genomic Taxonomy of the Vibrionaceae.</title>
        <authorList>
            <person name="Gomez-Gil B."/>
            <person name="Enciso-Ibarra J."/>
        </authorList>
    </citation>
    <scope>NUCLEOTIDE SEQUENCE [LARGE SCALE GENOMIC DNA]</scope>
    <source>
        <strain evidence="2 3">CAIM 1920</strain>
    </source>
</reference>
<dbReference type="CDD" id="cd07563">
    <property type="entry name" value="Peptidase_S41_IRBP"/>
    <property type="match status" value="1"/>
</dbReference>
<dbReference type="AlphaFoldDB" id="A0A1C3EBF1"/>
<dbReference type="PANTHER" id="PTHR11261">
    <property type="entry name" value="INTERPHOTORECEPTOR RETINOID-BINDING PROTEIN"/>
    <property type="match status" value="1"/>
</dbReference>
<dbReference type="STRING" id="1080227.A8L45_19840"/>
<evidence type="ECO:0000313" key="2">
    <source>
        <dbReference type="EMBL" id="ODA30587.1"/>
    </source>
</evidence>